<keyword evidence="1" id="KW-1133">Transmembrane helix</keyword>
<evidence type="ECO:0008006" key="4">
    <source>
        <dbReference type="Google" id="ProtNLM"/>
    </source>
</evidence>
<evidence type="ECO:0000313" key="2">
    <source>
        <dbReference type="EMBL" id="GAT90494.1"/>
    </source>
</evidence>
<dbReference type="Proteomes" id="UP000186588">
    <property type="component" value="Unassembled WGS sequence"/>
</dbReference>
<comment type="caution">
    <text evidence="2">The sequence shown here is derived from an EMBL/GenBank/DDBJ whole genome shotgun (WGS) entry which is preliminary data.</text>
</comment>
<dbReference type="PATRIC" id="fig|148814.19.peg.1343"/>
<feature type="transmembrane region" description="Helical" evidence="1">
    <location>
        <begin position="119"/>
        <end position="142"/>
    </location>
</feature>
<dbReference type="EMBL" id="BDDX01000005">
    <property type="protein sequence ID" value="GAT90494.1"/>
    <property type="molecule type" value="Genomic_DNA"/>
</dbReference>
<gene>
    <name evidence="2" type="ORF">FF306_00592</name>
</gene>
<dbReference type="AlphaFoldDB" id="A0A0M9D8U1"/>
<protein>
    <recommendedName>
        <fullName evidence="4">Glycosyl-4,4'-diaponeurosporenoate acyltransferase</fullName>
    </recommendedName>
</protein>
<accession>A0A0M9D8U1</accession>
<organism evidence="2 3">
    <name type="scientific">Apilactobacillus kunkeei</name>
    <dbReference type="NCBI Taxonomy" id="148814"/>
    <lineage>
        <taxon>Bacteria</taxon>
        <taxon>Bacillati</taxon>
        <taxon>Bacillota</taxon>
        <taxon>Bacilli</taxon>
        <taxon>Lactobacillales</taxon>
        <taxon>Lactobacillaceae</taxon>
        <taxon>Apilactobacillus</taxon>
    </lineage>
</organism>
<dbReference type="RefSeq" id="WP_057198582.1">
    <property type="nucleotide sequence ID" value="NZ_BDDX01000005.1"/>
</dbReference>
<keyword evidence="1" id="KW-0472">Membrane</keyword>
<evidence type="ECO:0000256" key="1">
    <source>
        <dbReference type="SAM" id="Phobius"/>
    </source>
</evidence>
<evidence type="ECO:0000313" key="3">
    <source>
        <dbReference type="Proteomes" id="UP000186588"/>
    </source>
</evidence>
<proteinExistence type="predicted"/>
<reference evidence="2 3" key="1">
    <citation type="journal article" date="2016" name="Syst. Appl. Microbiol.">
        <title>Genomic characterization of a fructophilic bee symbiont Lactobacillus kunkeei reveals its niche-specific adaptation.</title>
        <authorList>
            <person name="Maeno S."/>
            <person name="Tanizawa Y."/>
            <person name="Kanesaki Y."/>
            <person name="Kubota E."/>
            <person name="Kumar H."/>
            <person name="Dicks L."/>
            <person name="Salminen S."/>
            <person name="Nakagawa J."/>
            <person name="Arita M."/>
            <person name="Endo A."/>
        </authorList>
    </citation>
    <scope>NUCLEOTIDE SEQUENCE [LARGE SCALE GENOMIC DNA]</scope>
    <source>
        <strain evidence="2 3">FF30-6</strain>
    </source>
</reference>
<name>A0A0M9D8U1_9LACO</name>
<keyword evidence="1" id="KW-0812">Transmembrane</keyword>
<feature type="transmembrane region" description="Helical" evidence="1">
    <location>
        <begin position="6"/>
        <end position="24"/>
    </location>
</feature>
<sequence length="162" mass="18831">MIYAIISFSASYIMFVFCLFQGVLDMSGQINELHKAEHSAKKYHPMRAGLWMIPPLKIMLERNRLKKILLNAKSDTDIKKFRTFYNVSNQSTAWAYISFACMLDSIVSIKTLFDAFRWHLSIPVFILLSLLIIIVGYAQVMYRVSDDRKEKIGAKINRLKKQ</sequence>